<name>A0A8J6B4Z3_9EUKA</name>
<feature type="domain" description="Reverse transcriptase" evidence="9">
    <location>
        <begin position="546"/>
        <end position="728"/>
    </location>
</feature>
<protein>
    <recommendedName>
        <fullName evidence="1">RNA-directed DNA polymerase</fullName>
        <ecNumber evidence="1">2.7.7.49</ecNumber>
    </recommendedName>
</protein>
<comment type="caution">
    <text evidence="10">The sequence shown here is derived from an EMBL/GenBank/DDBJ whole genome shotgun (WGS) entry which is preliminary data.</text>
</comment>
<dbReference type="GO" id="GO:0004519">
    <property type="term" value="F:endonuclease activity"/>
    <property type="evidence" value="ECO:0007669"/>
    <property type="project" value="UniProtKB-KW"/>
</dbReference>
<dbReference type="Pfam" id="PF13650">
    <property type="entry name" value="Asp_protease_2"/>
    <property type="match status" value="1"/>
</dbReference>
<evidence type="ECO:0000256" key="7">
    <source>
        <dbReference type="ARBA" id="ARBA00022918"/>
    </source>
</evidence>
<evidence type="ECO:0000256" key="4">
    <source>
        <dbReference type="ARBA" id="ARBA00022722"/>
    </source>
</evidence>
<dbReference type="Pfam" id="PF17917">
    <property type="entry name" value="RT_RNaseH"/>
    <property type="match status" value="1"/>
</dbReference>
<proteinExistence type="predicted"/>
<evidence type="ECO:0000256" key="5">
    <source>
        <dbReference type="ARBA" id="ARBA00022759"/>
    </source>
</evidence>
<keyword evidence="2" id="KW-0808">Transferase</keyword>
<dbReference type="CDD" id="cd01647">
    <property type="entry name" value="RT_LTR"/>
    <property type="match status" value="1"/>
</dbReference>
<keyword evidence="11" id="KW-1185">Reference proteome</keyword>
<sequence length="983" mass="110370">MVSLSIDYSFPSIEAKDLTQKRVRVFKREVRVFKTRHPDFKIALLLCDSLQKEIEIHYGLKRAEDLSEEQVFDFLTKESMPKSLSALKTQLKQLQCSTTAISKLPLTTCVREFIADFMELAELAETVALNDDATRAMIPLYGLKSAEEAFIDEDGTAKKRTVQRQFTVAEAARLRADKFDKVAREIFLKRIKPKALFERLDLESKLCEAKTLTSLVAVARAVAKAEEAHPTPDPSGGGEPPNNNISLKGSAPQTQKSETPSTVLPGKRKMRPCRHCGQMHYDNLCPTLSVNKPESNKRSAPPLKTYPKRTGDHTLAPFEAMEAGDEALTTKAIVNGRDYIMVVDTGATHPFIPENTLREMKENDPGIKTIPCPTFRVRVAGGAIVTGKTAVELTITLPDIGPRVLIVTIRMLVIPGSGRMLLGCSALRALGLLSDEGLHIYKPQTPSQATDGDDDIALDHPYLACAVEDEGSDQVSLINIPDSEIAGEIRTLAEKYAQIFDPHLPESNGLKPMTIELTEDTTVRVGPRPLNAQKRHLVEEEVARLEKEEIVRPSVGPFASPVVVVSGGHKGSDKIRLCIDYKSLNAITVKDHYPLPNIQEFVREAAGCKYYATLDLRQGYYQLSMAEEDVHKTAFITPDNYMEFLRCPFGLTNAPSRFQREMDRVYAPLLHKGTSVYIDDIFVYARSKEEFLEILERVFQRTDEFNLRLKAPKCTIGAAEAEVVGYILDAQGQRLAPSRIEAVLDMPPPTNYKALERTLGSLNYVSRFVDDSSRVLTPLNRLRKDSQPGQPVSWTSEHQQAFDNFKLKVKEAVSLAFPDPSKKWELHTDASATGFGGVLYQQQSEEKWEIVSFFAGSFSETQQRWSTYEQELYAILACLTSSHLSPLFKLHHNLTIRSDHRNLMYLMGKRDLNNKLMRWSLILSDYKFSILHIAGRDNQVADQLSRVEAQAGETLSWSERIMKAQAAHERERYLGQGWLLERP</sequence>
<dbReference type="Gene3D" id="3.10.10.10">
    <property type="entry name" value="HIV Type 1 Reverse Transcriptase, subunit A, domain 1"/>
    <property type="match status" value="1"/>
</dbReference>
<dbReference type="InterPro" id="IPR034122">
    <property type="entry name" value="Retropepsin-like_bacterial"/>
</dbReference>
<dbReference type="PANTHER" id="PTHR37984:SF5">
    <property type="entry name" value="PROTEIN NYNRIN-LIKE"/>
    <property type="match status" value="1"/>
</dbReference>
<feature type="region of interest" description="Disordered" evidence="8">
    <location>
        <begin position="226"/>
        <end position="271"/>
    </location>
</feature>
<keyword evidence="5" id="KW-0255">Endonuclease</keyword>
<dbReference type="GO" id="GO:0016787">
    <property type="term" value="F:hydrolase activity"/>
    <property type="evidence" value="ECO:0007669"/>
    <property type="project" value="UniProtKB-KW"/>
</dbReference>
<keyword evidence="4" id="KW-0540">Nuclease</keyword>
<dbReference type="GO" id="GO:0003964">
    <property type="term" value="F:RNA-directed DNA polymerase activity"/>
    <property type="evidence" value="ECO:0007669"/>
    <property type="project" value="UniProtKB-KW"/>
</dbReference>
<dbReference type="Gene3D" id="3.30.70.270">
    <property type="match status" value="2"/>
</dbReference>
<dbReference type="InterPro" id="IPR050951">
    <property type="entry name" value="Retrovirus_Pol_polyprotein"/>
</dbReference>
<keyword evidence="3" id="KW-0548">Nucleotidyltransferase</keyword>
<evidence type="ECO:0000256" key="8">
    <source>
        <dbReference type="SAM" id="MobiDB-lite"/>
    </source>
</evidence>
<feature type="region of interest" description="Disordered" evidence="8">
    <location>
        <begin position="289"/>
        <end position="311"/>
    </location>
</feature>
<accession>A0A8J6B4Z3</accession>
<dbReference type="EC" id="2.7.7.49" evidence="1"/>
<dbReference type="PROSITE" id="PS50878">
    <property type="entry name" value="RT_POL"/>
    <property type="match status" value="1"/>
</dbReference>
<dbReference type="SUPFAM" id="SSF50630">
    <property type="entry name" value="Acid proteases"/>
    <property type="match status" value="1"/>
</dbReference>
<reference evidence="10" key="1">
    <citation type="submission" date="2021-05" db="EMBL/GenBank/DDBJ databases">
        <title>A free-living protist that lacks canonical eukaryotic 1 DNA replication and segregation systems.</title>
        <authorList>
            <person name="Salas-Leiva D.E."/>
            <person name="Tromer E.C."/>
            <person name="Curtis B.A."/>
            <person name="Jerlstrom-Hultqvist J."/>
            <person name="Kolisko M."/>
            <person name="Yi Z."/>
            <person name="Salas-Leiva J.S."/>
            <person name="Gallot-Lavallee L."/>
            <person name="Kops G.J.P.L."/>
            <person name="Archibald J.M."/>
            <person name="Simpson A.G.B."/>
            <person name="Roger A.J."/>
        </authorList>
    </citation>
    <scope>NUCLEOTIDE SEQUENCE</scope>
    <source>
        <strain evidence="10">BICM</strain>
    </source>
</reference>
<dbReference type="AlphaFoldDB" id="A0A8J6B4Z3"/>
<feature type="compositionally biased region" description="Polar residues" evidence="8">
    <location>
        <begin position="241"/>
        <end position="262"/>
    </location>
</feature>
<dbReference type="FunFam" id="3.30.70.270:FF:000020">
    <property type="entry name" value="Transposon Tf2-6 polyprotein-like Protein"/>
    <property type="match status" value="1"/>
</dbReference>
<dbReference type="Pfam" id="PF00078">
    <property type="entry name" value="RVT_1"/>
    <property type="match status" value="1"/>
</dbReference>
<dbReference type="InterPro" id="IPR041373">
    <property type="entry name" value="RT_RNaseH"/>
</dbReference>
<dbReference type="Proteomes" id="UP000717585">
    <property type="component" value="Unassembled WGS sequence"/>
</dbReference>
<evidence type="ECO:0000313" key="10">
    <source>
        <dbReference type="EMBL" id="KAG9390147.1"/>
    </source>
</evidence>
<dbReference type="InterPro" id="IPR043502">
    <property type="entry name" value="DNA/RNA_pol_sf"/>
</dbReference>
<dbReference type="Gene3D" id="2.40.70.10">
    <property type="entry name" value="Acid Proteases"/>
    <property type="match status" value="1"/>
</dbReference>
<dbReference type="CDD" id="cd05483">
    <property type="entry name" value="retropepsin_like_bacteria"/>
    <property type="match status" value="1"/>
</dbReference>
<dbReference type="OrthoDB" id="2013610at2759"/>
<gene>
    <name evidence="10" type="ORF">J8273_8186</name>
</gene>
<evidence type="ECO:0000259" key="9">
    <source>
        <dbReference type="PROSITE" id="PS50878"/>
    </source>
</evidence>
<evidence type="ECO:0000256" key="1">
    <source>
        <dbReference type="ARBA" id="ARBA00012493"/>
    </source>
</evidence>
<dbReference type="InterPro" id="IPR021109">
    <property type="entry name" value="Peptidase_aspartic_dom_sf"/>
</dbReference>
<dbReference type="PANTHER" id="PTHR37984">
    <property type="entry name" value="PROTEIN CBG26694"/>
    <property type="match status" value="1"/>
</dbReference>
<evidence type="ECO:0000313" key="11">
    <source>
        <dbReference type="Proteomes" id="UP000717585"/>
    </source>
</evidence>
<evidence type="ECO:0000256" key="3">
    <source>
        <dbReference type="ARBA" id="ARBA00022695"/>
    </source>
</evidence>
<keyword evidence="6" id="KW-0378">Hydrolase</keyword>
<dbReference type="InterPro" id="IPR000477">
    <property type="entry name" value="RT_dom"/>
</dbReference>
<keyword evidence="7" id="KW-0695">RNA-directed DNA polymerase</keyword>
<organism evidence="10 11">
    <name type="scientific">Carpediemonas membranifera</name>
    <dbReference type="NCBI Taxonomy" id="201153"/>
    <lineage>
        <taxon>Eukaryota</taxon>
        <taxon>Metamonada</taxon>
        <taxon>Carpediemonas-like organisms</taxon>
        <taxon>Carpediemonas</taxon>
    </lineage>
</organism>
<dbReference type="SUPFAM" id="SSF56672">
    <property type="entry name" value="DNA/RNA polymerases"/>
    <property type="match status" value="1"/>
</dbReference>
<dbReference type="CDD" id="cd09274">
    <property type="entry name" value="RNase_HI_RT_Ty3"/>
    <property type="match status" value="1"/>
</dbReference>
<evidence type="ECO:0000256" key="6">
    <source>
        <dbReference type="ARBA" id="ARBA00022801"/>
    </source>
</evidence>
<dbReference type="InterPro" id="IPR043128">
    <property type="entry name" value="Rev_trsase/Diguanyl_cyclase"/>
</dbReference>
<dbReference type="EMBL" id="JAHDYR010000066">
    <property type="protein sequence ID" value="KAG9390147.1"/>
    <property type="molecule type" value="Genomic_DNA"/>
</dbReference>
<evidence type="ECO:0000256" key="2">
    <source>
        <dbReference type="ARBA" id="ARBA00022679"/>
    </source>
</evidence>